<dbReference type="KEGG" id="mpl:Mpal_1101"/>
<dbReference type="RefSeq" id="WP_012617766.1">
    <property type="nucleotide sequence ID" value="NC_011832.1"/>
</dbReference>
<dbReference type="PANTHER" id="PTHR38011">
    <property type="entry name" value="DIHYDROFOLATE REDUCTASE FAMILY PROTEIN (AFU_ORTHOLOGUE AFUA_8G06820)"/>
    <property type="match status" value="1"/>
</dbReference>
<evidence type="ECO:0000313" key="3">
    <source>
        <dbReference type="Proteomes" id="UP000002457"/>
    </source>
</evidence>
<dbReference type="Gene3D" id="3.40.430.10">
    <property type="entry name" value="Dihydrofolate Reductase, subunit A"/>
    <property type="match status" value="1"/>
</dbReference>
<proteinExistence type="predicted"/>
<dbReference type="eggNOG" id="arCOG01490">
    <property type="taxonomic scope" value="Archaea"/>
</dbReference>
<dbReference type="InterPro" id="IPR002734">
    <property type="entry name" value="RibDG_C"/>
</dbReference>
<dbReference type="AlphaFoldDB" id="B8GH42"/>
<sequence>MGKVILGMTISLDGFVNDRDGRVDRLYPDLAELGKTKMLRDAIRTTGAVVMGRNAYAMGDPDTFADTYEFQTPIFVLTHVPPKKMPKENDNLKVIFVTDGIRSAMTRAKAAAGTRNATVIGGASTFQQCLRERLCDEVQIGIMPVLFGRGLRLFEHLEDEDIRLEKVRMEESPGGRTDIWFRIAPSS</sequence>
<dbReference type="SUPFAM" id="SSF53597">
    <property type="entry name" value="Dihydrofolate reductase-like"/>
    <property type="match status" value="1"/>
</dbReference>
<dbReference type="HOGENOM" id="CLU_043966_3_1_2"/>
<accession>B8GH42</accession>
<dbReference type="Proteomes" id="UP000002457">
    <property type="component" value="Chromosome"/>
</dbReference>
<gene>
    <name evidence="2" type="ordered locus">Mpal_1101</name>
</gene>
<dbReference type="GeneID" id="7271018"/>
<dbReference type="STRING" id="521011.Mpal_1101"/>
<evidence type="ECO:0000259" key="1">
    <source>
        <dbReference type="Pfam" id="PF01872"/>
    </source>
</evidence>
<protein>
    <submittedName>
        <fullName evidence="2">Riboflavin biosynthesis protein RibD</fullName>
    </submittedName>
</protein>
<feature type="domain" description="Bacterial bifunctional deaminase-reductase C-terminal" evidence="1">
    <location>
        <begin position="3"/>
        <end position="171"/>
    </location>
</feature>
<dbReference type="InterPro" id="IPR050765">
    <property type="entry name" value="Riboflavin_Biosynth_HTPR"/>
</dbReference>
<dbReference type="EMBL" id="CP001338">
    <property type="protein sequence ID" value="ACL16447.1"/>
    <property type="molecule type" value="Genomic_DNA"/>
</dbReference>
<organism evidence="2 3">
    <name type="scientific">Methanosphaerula palustris (strain ATCC BAA-1556 / DSM 19958 / E1-9c)</name>
    <dbReference type="NCBI Taxonomy" id="521011"/>
    <lineage>
        <taxon>Archaea</taxon>
        <taxon>Methanobacteriati</taxon>
        <taxon>Methanobacteriota</taxon>
        <taxon>Stenosarchaea group</taxon>
        <taxon>Methanomicrobia</taxon>
        <taxon>Methanomicrobiales</taxon>
        <taxon>Methanoregulaceae</taxon>
        <taxon>Methanosphaerula</taxon>
    </lineage>
</organism>
<dbReference type="InterPro" id="IPR024072">
    <property type="entry name" value="DHFR-like_dom_sf"/>
</dbReference>
<dbReference type="PANTHER" id="PTHR38011:SF12">
    <property type="entry name" value="BIFUNCTIONAL DEAMINASE-REDUCTASE DOMAIN PROTEIN"/>
    <property type="match status" value="1"/>
</dbReference>
<dbReference type="GO" id="GO:0009231">
    <property type="term" value="P:riboflavin biosynthetic process"/>
    <property type="evidence" value="ECO:0007669"/>
    <property type="project" value="InterPro"/>
</dbReference>
<keyword evidence="3" id="KW-1185">Reference proteome</keyword>
<dbReference type="OrthoDB" id="7348at2157"/>
<dbReference type="GO" id="GO:0008703">
    <property type="term" value="F:5-amino-6-(5-phosphoribosylamino)uracil reductase activity"/>
    <property type="evidence" value="ECO:0007669"/>
    <property type="project" value="InterPro"/>
</dbReference>
<evidence type="ECO:0000313" key="2">
    <source>
        <dbReference type="EMBL" id="ACL16447.1"/>
    </source>
</evidence>
<dbReference type="Pfam" id="PF01872">
    <property type="entry name" value="RibD_C"/>
    <property type="match status" value="1"/>
</dbReference>
<name>B8GH42_METPE</name>
<reference evidence="2 3" key="1">
    <citation type="journal article" date="2015" name="Genome Announc.">
        <title>Complete Genome Sequence of Methanosphaerula palustris E1-9CT, a Hydrogenotrophic Methanogen Isolated from a Minerotrophic Fen Peatland.</title>
        <authorList>
            <person name="Cadillo-Quiroz H."/>
            <person name="Browne P."/>
            <person name="Kyrpides N."/>
            <person name="Woyke T."/>
            <person name="Goodwin L."/>
            <person name="Detter C."/>
            <person name="Yavitt J.B."/>
            <person name="Zinder S.H."/>
        </authorList>
    </citation>
    <scope>NUCLEOTIDE SEQUENCE [LARGE SCALE GENOMIC DNA]</scope>
    <source>
        <strain evidence="3">ATCC BAA-1556 / DSM 19958 / E1-9c</strain>
    </source>
</reference>